<evidence type="ECO:0000313" key="2">
    <source>
        <dbReference type="Proteomes" id="UP000505020"/>
    </source>
</evidence>
<dbReference type="EMBL" id="CP053941">
    <property type="protein sequence ID" value="QKG93189.1"/>
    <property type="molecule type" value="Genomic_DNA"/>
</dbReference>
<organism evidence="1 2">
    <name type="scientific">Halorubrum salinarum</name>
    <dbReference type="NCBI Taxonomy" id="2739057"/>
    <lineage>
        <taxon>Archaea</taxon>
        <taxon>Methanobacteriati</taxon>
        <taxon>Methanobacteriota</taxon>
        <taxon>Stenosarchaea group</taxon>
        <taxon>Halobacteria</taxon>
        <taxon>Halobacteriales</taxon>
        <taxon>Haloferacaceae</taxon>
        <taxon>Halorubrum</taxon>
    </lineage>
</organism>
<accession>A0A7D3XUU0</accession>
<dbReference type="Proteomes" id="UP000505020">
    <property type="component" value="Chromosome"/>
</dbReference>
<dbReference type="AlphaFoldDB" id="A0A7D3XUU0"/>
<protein>
    <recommendedName>
        <fullName evidence="3">Tat (Twin-arginine translocation) pathway signal sequence domain-containing protein</fullName>
    </recommendedName>
</protein>
<dbReference type="KEGG" id="hsai:HPS36_10050"/>
<evidence type="ECO:0000313" key="1">
    <source>
        <dbReference type="EMBL" id="QKG93189.1"/>
    </source>
</evidence>
<dbReference type="GeneID" id="55595346"/>
<dbReference type="PROSITE" id="PS51318">
    <property type="entry name" value="TAT"/>
    <property type="match status" value="1"/>
</dbReference>
<keyword evidence="2" id="KW-1185">Reference proteome</keyword>
<dbReference type="PROSITE" id="PS51257">
    <property type="entry name" value="PROKAR_LIPOPROTEIN"/>
    <property type="match status" value="1"/>
</dbReference>
<sequence>MPSRRAVLGAVGVAAVGSLGGCSRLSSDAERVGLTVFNQTDATYTVEIGFFDDDAPEPAARAYESALDVGPGGEAARDAVAEVGRYLVRYRAYEDGSRLTDQGNVHFVPDGDGSERLTFDVRESGVLTTR</sequence>
<proteinExistence type="predicted"/>
<gene>
    <name evidence="1" type="ORF">HPS36_10050</name>
</gene>
<dbReference type="InterPro" id="IPR006311">
    <property type="entry name" value="TAT_signal"/>
</dbReference>
<name>A0A7D3XUU0_9EURY</name>
<reference evidence="1 2" key="1">
    <citation type="submission" date="2020-05" db="EMBL/GenBank/DDBJ databases">
        <title>Halorubrum RHB-C sp.nov., an extremely halophilic archaeon isolated from solar salt farm.</title>
        <authorList>
            <person name="Ho H."/>
            <person name="Danganan R.E."/>
            <person name="Dedeles G.R."/>
            <person name="Kim S.-G."/>
        </authorList>
    </citation>
    <scope>NUCLEOTIDE SEQUENCE [LARGE SCALE GENOMIC DNA]</scope>
    <source>
        <strain evidence="1 2">RHB-C</strain>
    </source>
</reference>
<dbReference type="RefSeq" id="WP_173230037.1">
    <property type="nucleotide sequence ID" value="NZ_CP053941.1"/>
</dbReference>
<evidence type="ECO:0008006" key="3">
    <source>
        <dbReference type="Google" id="ProtNLM"/>
    </source>
</evidence>